<dbReference type="PROSITE" id="PS50157">
    <property type="entry name" value="ZINC_FINGER_C2H2_2"/>
    <property type="match status" value="1"/>
</dbReference>
<dbReference type="InterPro" id="IPR036236">
    <property type="entry name" value="Znf_C2H2_sf"/>
</dbReference>
<protein>
    <submittedName>
        <fullName evidence="3">ZN544 protein</fullName>
    </submittedName>
</protein>
<sequence length="54" mass="6474">CQESGQSFIQSSGLVVLEWFHIEEVCYRFLERGKSFRWSCCLIWHQKIHMGEQP</sequence>
<evidence type="ECO:0000313" key="4">
    <source>
        <dbReference type="Proteomes" id="UP000580681"/>
    </source>
</evidence>
<reference evidence="3 4" key="1">
    <citation type="submission" date="2019-09" db="EMBL/GenBank/DDBJ databases">
        <title>Bird 10,000 Genomes (B10K) Project - Family phase.</title>
        <authorList>
            <person name="Zhang G."/>
        </authorList>
    </citation>
    <scope>NUCLEOTIDE SEQUENCE [LARGE SCALE GENOMIC DNA]</scope>
    <source>
        <strain evidence="3">B10K-DU-015-11</strain>
        <tissue evidence="3">Mixed tissue sample</tissue>
    </source>
</reference>
<dbReference type="AlphaFoldDB" id="A0A7K4VMX9"/>
<name>A0A7K4VMX9_9EMBE</name>
<evidence type="ECO:0000256" key="1">
    <source>
        <dbReference type="PROSITE-ProRule" id="PRU00042"/>
    </source>
</evidence>
<evidence type="ECO:0000259" key="2">
    <source>
        <dbReference type="PROSITE" id="PS50157"/>
    </source>
</evidence>
<proteinExistence type="predicted"/>
<keyword evidence="1" id="KW-0863">Zinc-finger</keyword>
<dbReference type="Gene3D" id="3.30.160.60">
    <property type="entry name" value="Classic Zinc Finger"/>
    <property type="match status" value="1"/>
</dbReference>
<keyword evidence="1" id="KW-0862">Zinc</keyword>
<accession>A0A7K4VMX9</accession>
<organism evidence="3 4">
    <name type="scientific">Emberiza fucata</name>
    <dbReference type="NCBI Taxonomy" id="337179"/>
    <lineage>
        <taxon>Eukaryota</taxon>
        <taxon>Metazoa</taxon>
        <taxon>Chordata</taxon>
        <taxon>Craniata</taxon>
        <taxon>Vertebrata</taxon>
        <taxon>Euteleostomi</taxon>
        <taxon>Archelosauria</taxon>
        <taxon>Archosauria</taxon>
        <taxon>Dinosauria</taxon>
        <taxon>Saurischia</taxon>
        <taxon>Theropoda</taxon>
        <taxon>Coelurosauria</taxon>
        <taxon>Aves</taxon>
        <taxon>Neognathae</taxon>
        <taxon>Neoaves</taxon>
        <taxon>Telluraves</taxon>
        <taxon>Australaves</taxon>
        <taxon>Passeriformes</taxon>
        <taxon>Passeroidea</taxon>
        <taxon>Fringillidae</taxon>
        <taxon>Emberizinae</taxon>
        <taxon>Emberizini</taxon>
        <taxon>Emberiza</taxon>
    </lineage>
</organism>
<evidence type="ECO:0000313" key="3">
    <source>
        <dbReference type="EMBL" id="NWR23787.1"/>
    </source>
</evidence>
<dbReference type="InterPro" id="IPR013087">
    <property type="entry name" value="Znf_C2H2_type"/>
</dbReference>
<dbReference type="EMBL" id="VYZJ01001435">
    <property type="protein sequence ID" value="NWR23787.1"/>
    <property type="molecule type" value="Genomic_DNA"/>
</dbReference>
<feature type="domain" description="C2H2-type" evidence="2">
    <location>
        <begin position="24"/>
        <end position="54"/>
    </location>
</feature>
<dbReference type="GO" id="GO:0008270">
    <property type="term" value="F:zinc ion binding"/>
    <property type="evidence" value="ECO:0007669"/>
    <property type="project" value="UniProtKB-KW"/>
</dbReference>
<dbReference type="Proteomes" id="UP000580681">
    <property type="component" value="Unassembled WGS sequence"/>
</dbReference>
<keyword evidence="4" id="KW-1185">Reference proteome</keyword>
<feature type="non-terminal residue" evidence="3">
    <location>
        <position position="54"/>
    </location>
</feature>
<gene>
    <name evidence="3" type="primary">Znf544_0</name>
    <name evidence="3" type="ORF">EMBFUC_R05613</name>
</gene>
<keyword evidence="1" id="KW-0479">Metal-binding</keyword>
<comment type="caution">
    <text evidence="3">The sequence shown here is derived from an EMBL/GenBank/DDBJ whole genome shotgun (WGS) entry which is preliminary data.</text>
</comment>
<feature type="non-terminal residue" evidence="3">
    <location>
        <position position="1"/>
    </location>
</feature>
<dbReference type="SUPFAM" id="SSF57667">
    <property type="entry name" value="beta-beta-alpha zinc fingers"/>
    <property type="match status" value="1"/>
</dbReference>